<dbReference type="SUPFAM" id="SSF74653">
    <property type="entry name" value="TolA/TonB C-terminal domain"/>
    <property type="match status" value="1"/>
</dbReference>
<feature type="compositionally biased region" description="Low complexity" evidence="1">
    <location>
        <begin position="77"/>
        <end position="97"/>
    </location>
</feature>
<name>A0ABW0M659_9BURK</name>
<dbReference type="Proteomes" id="UP001596045">
    <property type="component" value="Unassembled WGS sequence"/>
</dbReference>
<dbReference type="EMBL" id="JBHSMT010000002">
    <property type="protein sequence ID" value="MFC5472417.1"/>
    <property type="molecule type" value="Genomic_DNA"/>
</dbReference>
<organism evidence="2 3">
    <name type="scientific">Paraherbaspirillum soli</name>
    <dbReference type="NCBI Taxonomy" id="631222"/>
    <lineage>
        <taxon>Bacteria</taxon>
        <taxon>Pseudomonadati</taxon>
        <taxon>Pseudomonadota</taxon>
        <taxon>Betaproteobacteria</taxon>
        <taxon>Burkholderiales</taxon>
        <taxon>Oxalobacteraceae</taxon>
        <taxon>Paraherbaspirillum</taxon>
    </lineage>
</organism>
<sequence length="246" mass="26318">MPILYRFRDAVAALPSLLLLAILVFAGIQKAVKIQPHNDDTMVQLTLQEPETMPVPQPAPPTPPEPVKPRVIQPAVQPVQQPRPAAPAQPQAVTATPSSSNEAEVAPPVKAAPAAPPAPATPAPPPAAPKASVDPSLEKAYYGKLRAEVERQKVYPRSREAALEQPQGKVVVWLEIGRSGEVLGSGIETPASSMLLNRAAEASLRRLKQVEKFPAEAFAGVDKKRFTVTFTYSSNTTGEQHESQGE</sequence>
<accession>A0ABW0M659</accession>
<reference evidence="3" key="1">
    <citation type="journal article" date="2019" name="Int. J. Syst. Evol. Microbiol.">
        <title>The Global Catalogue of Microorganisms (GCM) 10K type strain sequencing project: providing services to taxonomists for standard genome sequencing and annotation.</title>
        <authorList>
            <consortium name="The Broad Institute Genomics Platform"/>
            <consortium name="The Broad Institute Genome Sequencing Center for Infectious Disease"/>
            <person name="Wu L."/>
            <person name="Ma J."/>
        </authorList>
    </citation>
    <scope>NUCLEOTIDE SEQUENCE [LARGE SCALE GENOMIC DNA]</scope>
    <source>
        <strain evidence="3">JCM 17066</strain>
    </source>
</reference>
<evidence type="ECO:0000313" key="2">
    <source>
        <dbReference type="EMBL" id="MFC5472417.1"/>
    </source>
</evidence>
<proteinExistence type="predicted"/>
<feature type="region of interest" description="Disordered" evidence="1">
    <location>
        <begin position="77"/>
        <end position="134"/>
    </location>
</feature>
<dbReference type="Gene3D" id="3.30.1150.10">
    <property type="match status" value="1"/>
</dbReference>
<gene>
    <name evidence="2" type="ORF">ACFPM8_00450</name>
</gene>
<dbReference type="RefSeq" id="WP_378993835.1">
    <property type="nucleotide sequence ID" value="NZ_JBHSMT010000002.1"/>
</dbReference>
<keyword evidence="3" id="KW-1185">Reference proteome</keyword>
<evidence type="ECO:0000313" key="3">
    <source>
        <dbReference type="Proteomes" id="UP001596045"/>
    </source>
</evidence>
<evidence type="ECO:0000256" key="1">
    <source>
        <dbReference type="SAM" id="MobiDB-lite"/>
    </source>
</evidence>
<protein>
    <submittedName>
        <fullName evidence="2">Energy transducer TonB</fullName>
    </submittedName>
</protein>
<comment type="caution">
    <text evidence="2">The sequence shown here is derived from an EMBL/GenBank/DDBJ whole genome shotgun (WGS) entry which is preliminary data.</text>
</comment>
<feature type="compositionally biased region" description="Pro residues" evidence="1">
    <location>
        <begin position="114"/>
        <end position="128"/>
    </location>
</feature>